<dbReference type="EMBL" id="KV961293">
    <property type="protein sequence ID" value="PIO15952.1"/>
    <property type="molecule type" value="Genomic_DNA"/>
</dbReference>
<evidence type="ECO:0000313" key="2">
    <source>
        <dbReference type="Proteomes" id="UP000228934"/>
    </source>
</evidence>
<accession>A0A2G9QK07</accession>
<organism evidence="1 2">
    <name type="scientific">Aquarana catesbeiana</name>
    <name type="common">American bullfrog</name>
    <name type="synonym">Rana catesbeiana</name>
    <dbReference type="NCBI Taxonomy" id="8400"/>
    <lineage>
        <taxon>Eukaryota</taxon>
        <taxon>Metazoa</taxon>
        <taxon>Chordata</taxon>
        <taxon>Craniata</taxon>
        <taxon>Vertebrata</taxon>
        <taxon>Euteleostomi</taxon>
        <taxon>Amphibia</taxon>
        <taxon>Batrachia</taxon>
        <taxon>Anura</taxon>
        <taxon>Neobatrachia</taxon>
        <taxon>Ranoidea</taxon>
        <taxon>Ranidae</taxon>
        <taxon>Aquarana</taxon>
    </lineage>
</organism>
<keyword evidence="2" id="KW-1185">Reference proteome</keyword>
<dbReference type="AlphaFoldDB" id="A0A2G9QK07"/>
<reference evidence="2" key="1">
    <citation type="journal article" date="2017" name="Nat. Commun.">
        <title>The North American bullfrog draft genome provides insight into hormonal regulation of long noncoding RNA.</title>
        <authorList>
            <person name="Hammond S.A."/>
            <person name="Warren R.L."/>
            <person name="Vandervalk B.P."/>
            <person name="Kucuk E."/>
            <person name="Khan H."/>
            <person name="Gibb E.A."/>
            <person name="Pandoh P."/>
            <person name="Kirk H."/>
            <person name="Zhao Y."/>
            <person name="Jones M."/>
            <person name="Mungall A.J."/>
            <person name="Coope R."/>
            <person name="Pleasance S."/>
            <person name="Moore R.A."/>
            <person name="Holt R.A."/>
            <person name="Round J.M."/>
            <person name="Ohora S."/>
            <person name="Walle B.V."/>
            <person name="Veldhoen N."/>
            <person name="Helbing C.C."/>
            <person name="Birol I."/>
        </authorList>
    </citation>
    <scope>NUCLEOTIDE SEQUENCE [LARGE SCALE GENOMIC DNA]</scope>
</reference>
<gene>
    <name evidence="1" type="ORF">AB205_0098230</name>
</gene>
<name>A0A2G9QK07_AQUCT</name>
<sequence>MELCPAPTAASVELQGTSPAEALAKGQRVQGLCLTSVAVPEAQGEKVAVTSQQQIRIQGEKVEEVFIVPPQQSARVEEAVFPPQQRSVHLGDSTIDMSSQQPDEGMEKEAVGSSPQWQLHSLEMEESSLLPQRLAGVEDVECPAEVLATGQSATNLCPAPATTVEFQGAGAVGPSLQRQADVVKLLLPAESLATGQSVAGLCLPPTVSLQLQEAGVIGPSAQQQTKPRNVKNHAAEALAAGQRVNDLCPHQLMIIIPFSQEWRSCGQTICPPRRDHPTHRRKMVAQAFIHHSPQHLPAPSCRKYGLRWSHQDSSIIYSISRRFEKS</sequence>
<dbReference type="Proteomes" id="UP000228934">
    <property type="component" value="Unassembled WGS sequence"/>
</dbReference>
<protein>
    <submittedName>
        <fullName evidence="1">Uncharacterized protein</fullName>
    </submittedName>
</protein>
<proteinExistence type="predicted"/>
<evidence type="ECO:0000313" key="1">
    <source>
        <dbReference type="EMBL" id="PIO15952.1"/>
    </source>
</evidence>